<accession>A0ABY4W648</accession>
<dbReference type="PANTHER" id="PTHR30222:SF17">
    <property type="entry name" value="SPERMIDINE_PUTRESCINE-BINDING PERIPLASMIC PROTEIN"/>
    <property type="match status" value="1"/>
</dbReference>
<organism evidence="2 3">
    <name type="scientific">Sneathiella marina</name>
    <dbReference type="NCBI Taxonomy" id="2950108"/>
    <lineage>
        <taxon>Bacteria</taxon>
        <taxon>Pseudomonadati</taxon>
        <taxon>Pseudomonadota</taxon>
        <taxon>Alphaproteobacteria</taxon>
        <taxon>Sneathiellales</taxon>
        <taxon>Sneathiellaceae</taxon>
        <taxon>Sneathiella</taxon>
    </lineage>
</organism>
<proteinExistence type="predicted"/>
<dbReference type="Gene3D" id="3.40.190.10">
    <property type="entry name" value="Periplasmic binding protein-like II"/>
    <property type="match status" value="1"/>
</dbReference>
<dbReference type="Proteomes" id="UP001056291">
    <property type="component" value="Chromosome"/>
</dbReference>
<keyword evidence="3" id="KW-1185">Reference proteome</keyword>
<dbReference type="SUPFAM" id="SSF53850">
    <property type="entry name" value="Periplasmic binding protein-like II"/>
    <property type="match status" value="1"/>
</dbReference>
<dbReference type="RefSeq" id="WP_251934723.1">
    <property type="nucleotide sequence ID" value="NZ_CP098747.1"/>
</dbReference>
<keyword evidence="1" id="KW-0732">Signal</keyword>
<evidence type="ECO:0000256" key="1">
    <source>
        <dbReference type="ARBA" id="ARBA00022729"/>
    </source>
</evidence>
<evidence type="ECO:0000313" key="3">
    <source>
        <dbReference type="Proteomes" id="UP001056291"/>
    </source>
</evidence>
<sequence>MTAAPSIKKSKPTLRVLGTAVTLIEPIRKEAEKDLGINLEFTILDGTEAQRKGAMHPESFDVYDQWFHDLDLIWPANSIGPIDVSRIHNWEQINLLPKAGKLVGSSHTGLHGDPSKRLYVQLDGTLGQSPSGQISMLPTVHNADSFVVPEELADKITSWACLLDPKWSGRVVLQRDAAIGCLDILLALSAKKEFQAADIGNLELEEIDELAKVLRRYRTKGHFRSIWADEIDAIAAIDGNTPIIGSMWWSGLIALRAKGIPVTMATPTEGYRGWFGGIALSRRLDDRTKDAAYEYLNWWLEGHAGALATRNGAYMSNPQASRRYLSKAEWDFWYGGKPAREIIRNTFGAPVFKKGDVRPGGAYEERMSKVVVWDTIMDEHNYLVRHWDYALGL</sequence>
<dbReference type="Pfam" id="PF13416">
    <property type="entry name" value="SBP_bac_8"/>
    <property type="match status" value="1"/>
</dbReference>
<dbReference type="PANTHER" id="PTHR30222">
    <property type="entry name" value="SPERMIDINE/PUTRESCINE-BINDING PERIPLASMIC PROTEIN"/>
    <property type="match status" value="1"/>
</dbReference>
<evidence type="ECO:0000313" key="2">
    <source>
        <dbReference type="EMBL" id="USG61598.1"/>
    </source>
</evidence>
<protein>
    <submittedName>
        <fullName evidence="2">Extracellular solute-binding protein</fullName>
    </submittedName>
</protein>
<gene>
    <name evidence="2" type="ORF">NBZ79_01230</name>
</gene>
<dbReference type="EMBL" id="CP098747">
    <property type="protein sequence ID" value="USG61598.1"/>
    <property type="molecule type" value="Genomic_DNA"/>
</dbReference>
<reference evidence="2" key="1">
    <citation type="submission" date="2022-06" db="EMBL/GenBank/DDBJ databases">
        <title>Sneathiella actinostolidae sp. nov., isolated from a sea anemonein the Western Pacific Ocean.</title>
        <authorList>
            <person name="Wei M.J."/>
        </authorList>
    </citation>
    <scope>NUCLEOTIDE SEQUENCE</scope>
    <source>
        <strain evidence="2">PHK-P5</strain>
    </source>
</reference>
<name>A0ABY4W648_9PROT</name>
<dbReference type="InterPro" id="IPR006059">
    <property type="entry name" value="SBP"/>
</dbReference>